<dbReference type="Gene3D" id="3.30.70.100">
    <property type="match status" value="1"/>
</dbReference>
<reference evidence="2" key="1">
    <citation type="submission" date="2017-04" db="EMBL/GenBank/DDBJ databases">
        <authorList>
            <person name="Varghese N."/>
            <person name="Submissions S."/>
        </authorList>
    </citation>
    <scope>NUCLEOTIDE SEQUENCE [LARGE SCALE GENOMIC DNA]</scope>
    <source>
        <strain evidence="2">DSM 16537</strain>
    </source>
</reference>
<keyword evidence="2" id="KW-1185">Reference proteome</keyword>
<dbReference type="SUPFAM" id="SSF54909">
    <property type="entry name" value="Dimeric alpha+beta barrel"/>
    <property type="match status" value="1"/>
</dbReference>
<dbReference type="Proteomes" id="UP000192333">
    <property type="component" value="Chromosome I"/>
</dbReference>
<evidence type="ECO:0000313" key="2">
    <source>
        <dbReference type="Proteomes" id="UP000192333"/>
    </source>
</evidence>
<keyword evidence="1" id="KW-0503">Monooxygenase</keyword>
<dbReference type="InterPro" id="IPR052936">
    <property type="entry name" value="Jasmonate_Hydroxylase-like"/>
</dbReference>
<proteinExistence type="predicted"/>
<accession>A0A1W2H660</accession>
<name>A0A1W2H660_9BACT</name>
<dbReference type="OrthoDB" id="9798439at2"/>
<protein>
    <submittedName>
        <fullName evidence="1">Heme-degrading monooxygenase HmoA</fullName>
    </submittedName>
</protein>
<dbReference type="GO" id="GO:0004497">
    <property type="term" value="F:monooxygenase activity"/>
    <property type="evidence" value="ECO:0007669"/>
    <property type="project" value="UniProtKB-KW"/>
</dbReference>
<evidence type="ECO:0000313" key="1">
    <source>
        <dbReference type="EMBL" id="SMD44393.1"/>
    </source>
</evidence>
<sequence length="112" mass="12876">MEKDNNPIANTPTPPYYAVIFTSIRTEINDGYGEMAKEMTNLAEKQPGYLGHESARDGLGITVSYWESLESIRNWKMVSEHLFAQRMGREKWYASYKTRISLVERDYGFGGI</sequence>
<dbReference type="EMBL" id="LT838813">
    <property type="protein sequence ID" value="SMD44393.1"/>
    <property type="molecule type" value="Genomic_DNA"/>
</dbReference>
<dbReference type="RefSeq" id="WP_084121174.1">
    <property type="nucleotide sequence ID" value="NZ_LT838813.1"/>
</dbReference>
<organism evidence="1 2">
    <name type="scientific">Aquiflexum balticum DSM 16537</name>
    <dbReference type="NCBI Taxonomy" id="758820"/>
    <lineage>
        <taxon>Bacteria</taxon>
        <taxon>Pseudomonadati</taxon>
        <taxon>Bacteroidota</taxon>
        <taxon>Cytophagia</taxon>
        <taxon>Cytophagales</taxon>
        <taxon>Cyclobacteriaceae</taxon>
        <taxon>Aquiflexum</taxon>
    </lineage>
</organism>
<keyword evidence="1" id="KW-0560">Oxidoreductase</keyword>
<dbReference type="PANTHER" id="PTHR37811:SF2">
    <property type="entry name" value="ABM DOMAIN-CONTAINING PROTEIN"/>
    <property type="match status" value="1"/>
</dbReference>
<dbReference type="STRING" id="758820.SAMN00777080_3014"/>
<dbReference type="InterPro" id="IPR011008">
    <property type="entry name" value="Dimeric_a/b-barrel"/>
</dbReference>
<gene>
    <name evidence="1" type="ORF">SAMN00777080_3014</name>
</gene>
<dbReference type="PANTHER" id="PTHR37811">
    <property type="entry name" value="BLL5343 PROTEIN"/>
    <property type="match status" value="1"/>
</dbReference>
<dbReference type="AlphaFoldDB" id="A0A1W2H660"/>